<proteinExistence type="predicted"/>
<accession>A0ABQ0PW45</accession>
<evidence type="ECO:0000313" key="2">
    <source>
        <dbReference type="Proteomes" id="UP001062776"/>
    </source>
</evidence>
<dbReference type="Proteomes" id="UP001062776">
    <property type="component" value="Unassembled WGS sequence"/>
</dbReference>
<comment type="caution">
    <text evidence="1">The sequence shown here is derived from an EMBL/GenBank/DDBJ whole genome shotgun (WGS) entry which is preliminary data.</text>
</comment>
<sequence>MEFAFAQCVLGTTYTLTRQMLCHPDWLMGDARYQNRKICVAEKDHARERCRSRHHGRNAREKILPASLVTLY</sequence>
<dbReference type="EMBL" id="BAPV01000002">
    <property type="protein sequence ID" value="GBQ83065.1"/>
    <property type="molecule type" value="Genomic_DNA"/>
</dbReference>
<keyword evidence="2" id="KW-1185">Reference proteome</keyword>
<evidence type="ECO:0000313" key="1">
    <source>
        <dbReference type="EMBL" id="GBQ83065.1"/>
    </source>
</evidence>
<name>A0ABQ0PW45_9PROT</name>
<gene>
    <name evidence="1" type="ORF">AA0535_0152</name>
</gene>
<organism evidence="1 2">
    <name type="scientific">Asaia krungthepensis NRIC 0535</name>
    <dbReference type="NCBI Taxonomy" id="1307925"/>
    <lineage>
        <taxon>Bacteria</taxon>
        <taxon>Pseudomonadati</taxon>
        <taxon>Pseudomonadota</taxon>
        <taxon>Alphaproteobacteria</taxon>
        <taxon>Acetobacterales</taxon>
        <taxon>Acetobacteraceae</taxon>
        <taxon>Asaia</taxon>
    </lineage>
</organism>
<reference evidence="1" key="1">
    <citation type="submission" date="2013-04" db="EMBL/GenBank/DDBJ databases">
        <title>The genome sequencing project of 58 acetic acid bacteria.</title>
        <authorList>
            <person name="Okamoto-Kainuma A."/>
            <person name="Ishikawa M."/>
            <person name="Umino S."/>
            <person name="Koizumi Y."/>
            <person name="Shiwa Y."/>
            <person name="Yoshikawa H."/>
            <person name="Matsutani M."/>
            <person name="Matsushita K."/>
        </authorList>
    </citation>
    <scope>NUCLEOTIDE SEQUENCE</scope>
    <source>
        <strain evidence="1">NRIC 0535</strain>
    </source>
</reference>
<protein>
    <submittedName>
        <fullName evidence="1">Uncharacterized protein</fullName>
    </submittedName>
</protein>